<name>A0A4Z2E699_9TELE</name>
<dbReference type="EMBL" id="SRLO01016352">
    <property type="protein sequence ID" value="TNN24120.1"/>
    <property type="molecule type" value="Genomic_DNA"/>
</dbReference>
<feature type="region of interest" description="Disordered" evidence="1">
    <location>
        <begin position="27"/>
        <end position="47"/>
    </location>
</feature>
<comment type="caution">
    <text evidence="2">The sequence shown here is derived from an EMBL/GenBank/DDBJ whole genome shotgun (WGS) entry which is preliminary data.</text>
</comment>
<dbReference type="Proteomes" id="UP000314294">
    <property type="component" value="Unassembled WGS sequence"/>
</dbReference>
<evidence type="ECO:0000313" key="3">
    <source>
        <dbReference type="Proteomes" id="UP000314294"/>
    </source>
</evidence>
<sequence>MFVQNVLRLEHEAAHRAQRVRVRGLDSAPGPEVRRRKTGFINNPNMRMWSKGRTPKLGLVPQDLGLVPQDLGLVPQDLGLVQMLMLVLQN</sequence>
<proteinExistence type="predicted"/>
<accession>A0A4Z2E699</accession>
<evidence type="ECO:0000313" key="2">
    <source>
        <dbReference type="EMBL" id="TNN24120.1"/>
    </source>
</evidence>
<evidence type="ECO:0000256" key="1">
    <source>
        <dbReference type="SAM" id="MobiDB-lite"/>
    </source>
</evidence>
<reference evidence="2 3" key="1">
    <citation type="submission" date="2019-03" db="EMBL/GenBank/DDBJ databases">
        <title>First draft genome of Liparis tanakae, snailfish: a comprehensive survey of snailfish specific genes.</title>
        <authorList>
            <person name="Kim W."/>
            <person name="Song I."/>
            <person name="Jeong J.-H."/>
            <person name="Kim D."/>
            <person name="Kim S."/>
            <person name="Ryu S."/>
            <person name="Song J.Y."/>
            <person name="Lee S.K."/>
        </authorList>
    </citation>
    <scope>NUCLEOTIDE SEQUENCE [LARGE SCALE GENOMIC DNA]</scope>
    <source>
        <tissue evidence="2">Muscle</tissue>
    </source>
</reference>
<keyword evidence="3" id="KW-1185">Reference proteome</keyword>
<protein>
    <submittedName>
        <fullName evidence="2">Uncharacterized protein</fullName>
    </submittedName>
</protein>
<gene>
    <name evidence="2" type="ORF">EYF80_065757</name>
</gene>
<dbReference type="AlphaFoldDB" id="A0A4Z2E699"/>
<organism evidence="2 3">
    <name type="scientific">Liparis tanakae</name>
    <name type="common">Tanaka's snailfish</name>
    <dbReference type="NCBI Taxonomy" id="230148"/>
    <lineage>
        <taxon>Eukaryota</taxon>
        <taxon>Metazoa</taxon>
        <taxon>Chordata</taxon>
        <taxon>Craniata</taxon>
        <taxon>Vertebrata</taxon>
        <taxon>Euteleostomi</taxon>
        <taxon>Actinopterygii</taxon>
        <taxon>Neopterygii</taxon>
        <taxon>Teleostei</taxon>
        <taxon>Neoteleostei</taxon>
        <taxon>Acanthomorphata</taxon>
        <taxon>Eupercaria</taxon>
        <taxon>Perciformes</taxon>
        <taxon>Cottioidei</taxon>
        <taxon>Cottales</taxon>
        <taxon>Liparidae</taxon>
        <taxon>Liparis</taxon>
    </lineage>
</organism>